<dbReference type="GO" id="GO:0004519">
    <property type="term" value="F:endonuclease activity"/>
    <property type="evidence" value="ECO:0007669"/>
    <property type="project" value="UniProtKB-KW"/>
</dbReference>
<evidence type="ECO:0000313" key="2">
    <source>
        <dbReference type="Proteomes" id="UP000265520"/>
    </source>
</evidence>
<keyword evidence="1" id="KW-0269">Exonuclease</keyword>
<dbReference type="GO" id="GO:0004527">
    <property type="term" value="F:exonuclease activity"/>
    <property type="evidence" value="ECO:0007669"/>
    <property type="project" value="UniProtKB-KW"/>
</dbReference>
<sequence>MWCHGRFIKFGEEFSVANVYAPCHLGAKQELWNSLSVRIQMLE</sequence>
<keyword evidence="1" id="KW-0540">Nuclease</keyword>
<proteinExistence type="predicted"/>
<organism evidence="1 2">
    <name type="scientific">Trifolium medium</name>
    <dbReference type="NCBI Taxonomy" id="97028"/>
    <lineage>
        <taxon>Eukaryota</taxon>
        <taxon>Viridiplantae</taxon>
        <taxon>Streptophyta</taxon>
        <taxon>Embryophyta</taxon>
        <taxon>Tracheophyta</taxon>
        <taxon>Spermatophyta</taxon>
        <taxon>Magnoliopsida</taxon>
        <taxon>eudicotyledons</taxon>
        <taxon>Gunneridae</taxon>
        <taxon>Pentapetalae</taxon>
        <taxon>rosids</taxon>
        <taxon>fabids</taxon>
        <taxon>Fabales</taxon>
        <taxon>Fabaceae</taxon>
        <taxon>Papilionoideae</taxon>
        <taxon>50 kb inversion clade</taxon>
        <taxon>NPAAA clade</taxon>
        <taxon>Hologalegina</taxon>
        <taxon>IRL clade</taxon>
        <taxon>Trifolieae</taxon>
        <taxon>Trifolium</taxon>
    </lineage>
</organism>
<keyword evidence="2" id="KW-1185">Reference proteome</keyword>
<dbReference type="Proteomes" id="UP000265520">
    <property type="component" value="Unassembled WGS sequence"/>
</dbReference>
<keyword evidence="1" id="KW-0255">Endonuclease</keyword>
<feature type="non-terminal residue" evidence="1">
    <location>
        <position position="43"/>
    </location>
</feature>
<dbReference type="EMBL" id="LXQA011259032">
    <property type="protein sequence ID" value="MCI90963.1"/>
    <property type="molecule type" value="Genomic_DNA"/>
</dbReference>
<evidence type="ECO:0000313" key="1">
    <source>
        <dbReference type="EMBL" id="MCI90963.1"/>
    </source>
</evidence>
<protein>
    <submittedName>
        <fullName evidence="1">Endonuclease/exonuclease/phosphatase family protein</fullName>
    </submittedName>
</protein>
<name>A0A392VTZ6_9FABA</name>
<reference evidence="1 2" key="1">
    <citation type="journal article" date="2018" name="Front. Plant Sci.">
        <title>Red Clover (Trifolium pratense) and Zigzag Clover (T. medium) - A Picture of Genomic Similarities and Differences.</title>
        <authorList>
            <person name="Dluhosova J."/>
            <person name="Istvanek J."/>
            <person name="Nedelnik J."/>
            <person name="Repkova J."/>
        </authorList>
    </citation>
    <scope>NUCLEOTIDE SEQUENCE [LARGE SCALE GENOMIC DNA]</scope>
    <source>
        <strain evidence="2">cv. 10/8</strain>
        <tissue evidence="1">Leaf</tissue>
    </source>
</reference>
<comment type="caution">
    <text evidence="1">The sequence shown here is derived from an EMBL/GenBank/DDBJ whole genome shotgun (WGS) entry which is preliminary data.</text>
</comment>
<dbReference type="AlphaFoldDB" id="A0A392VTZ6"/>
<accession>A0A392VTZ6</accession>
<keyword evidence="1" id="KW-0378">Hydrolase</keyword>